<sequence>MPAILWMCVTGSCTKKRARSWLLRLALGLCSLGMVEIGVFAATRGWSAECAAMEYVIQRRMER</sequence>
<feature type="transmembrane region" description="Helical" evidence="1">
    <location>
        <begin position="21"/>
        <end position="43"/>
    </location>
</feature>
<protein>
    <submittedName>
        <fullName evidence="2">Uncharacterized protein</fullName>
    </submittedName>
</protein>
<dbReference type="AlphaFoldDB" id="E6Q9C2"/>
<keyword evidence="1" id="KW-0812">Transmembrane</keyword>
<reference evidence="2" key="1">
    <citation type="submission" date="2009-10" db="EMBL/GenBank/DDBJ databases">
        <title>Diversity of trophic interactions inside an arsenic-rich microbial ecosystem.</title>
        <authorList>
            <person name="Bertin P.N."/>
            <person name="Heinrich-Salmeron A."/>
            <person name="Pelletier E."/>
            <person name="Goulhen-Chollet F."/>
            <person name="Arsene-Ploetze F."/>
            <person name="Gallien S."/>
            <person name="Calteau A."/>
            <person name="Vallenet D."/>
            <person name="Casiot C."/>
            <person name="Chane-Woon-Ming B."/>
            <person name="Giloteaux L."/>
            <person name="Barakat M."/>
            <person name="Bonnefoy V."/>
            <person name="Bruneel O."/>
            <person name="Chandler M."/>
            <person name="Cleiss J."/>
            <person name="Duran R."/>
            <person name="Elbaz-Poulichet F."/>
            <person name="Fonknechten N."/>
            <person name="Lauga B."/>
            <person name="Mornico D."/>
            <person name="Ortet P."/>
            <person name="Schaeffer C."/>
            <person name="Siguier P."/>
            <person name="Alexander Thil Smith A."/>
            <person name="Van Dorsselaer A."/>
            <person name="Weissenbach J."/>
            <person name="Medigue C."/>
            <person name="Le Paslier D."/>
        </authorList>
    </citation>
    <scope>NUCLEOTIDE SEQUENCE</scope>
</reference>
<keyword evidence="1" id="KW-1133">Transmembrane helix</keyword>
<comment type="caution">
    <text evidence="2">The sequence shown here is derived from an EMBL/GenBank/DDBJ whole genome shotgun (WGS) entry which is preliminary data.</text>
</comment>
<evidence type="ECO:0000313" key="2">
    <source>
        <dbReference type="EMBL" id="CBI03798.1"/>
    </source>
</evidence>
<name>E6Q9C2_9ZZZZ</name>
<organism evidence="2">
    <name type="scientific">mine drainage metagenome</name>
    <dbReference type="NCBI Taxonomy" id="410659"/>
    <lineage>
        <taxon>unclassified sequences</taxon>
        <taxon>metagenomes</taxon>
        <taxon>ecological metagenomes</taxon>
    </lineage>
</organism>
<accession>E6Q9C2</accession>
<proteinExistence type="predicted"/>
<dbReference type="EMBL" id="CABP01000026">
    <property type="protein sequence ID" value="CBI03798.1"/>
    <property type="molecule type" value="Genomic_DNA"/>
</dbReference>
<keyword evidence="1" id="KW-0472">Membrane</keyword>
<evidence type="ECO:0000256" key="1">
    <source>
        <dbReference type="SAM" id="Phobius"/>
    </source>
</evidence>
<gene>
    <name evidence="2" type="ORF">CARN5_2791</name>
</gene>